<evidence type="ECO:0000256" key="5">
    <source>
        <dbReference type="ARBA" id="ARBA00022989"/>
    </source>
</evidence>
<dbReference type="PROSITE" id="PS50850">
    <property type="entry name" value="MFS"/>
    <property type="match status" value="1"/>
</dbReference>
<feature type="transmembrane region" description="Helical" evidence="7">
    <location>
        <begin position="308"/>
        <end position="325"/>
    </location>
</feature>
<keyword evidence="3" id="KW-1003">Cell membrane</keyword>
<feature type="transmembrane region" description="Helical" evidence="7">
    <location>
        <begin position="217"/>
        <end position="239"/>
    </location>
</feature>
<evidence type="ECO:0000256" key="2">
    <source>
        <dbReference type="ARBA" id="ARBA00022448"/>
    </source>
</evidence>
<reference evidence="9 10" key="1">
    <citation type="submission" date="2019-08" db="EMBL/GenBank/DDBJ databases">
        <title>Bacillus genomes from the desert of Cuatro Cienegas, Coahuila.</title>
        <authorList>
            <person name="Olmedo-Alvarez G."/>
        </authorList>
    </citation>
    <scope>NUCLEOTIDE SEQUENCE [LARGE SCALE GENOMIC DNA]</scope>
    <source>
        <strain evidence="9 10">CH446_14T</strain>
    </source>
</reference>
<evidence type="ECO:0000313" key="9">
    <source>
        <dbReference type="EMBL" id="TYS43160.1"/>
    </source>
</evidence>
<feature type="transmembrane region" description="Helical" evidence="7">
    <location>
        <begin position="259"/>
        <end position="277"/>
    </location>
</feature>
<evidence type="ECO:0000313" key="10">
    <source>
        <dbReference type="Proteomes" id="UP000322139"/>
    </source>
</evidence>
<comment type="subcellular location">
    <subcellularLocation>
        <location evidence="1">Cell membrane</location>
        <topology evidence="1">Multi-pass membrane protein</topology>
    </subcellularLocation>
</comment>
<organism evidence="9 10">
    <name type="scientific">Bacillus infantis</name>
    <dbReference type="NCBI Taxonomy" id="324767"/>
    <lineage>
        <taxon>Bacteria</taxon>
        <taxon>Bacillati</taxon>
        <taxon>Bacillota</taxon>
        <taxon>Bacilli</taxon>
        <taxon>Bacillales</taxon>
        <taxon>Bacillaceae</taxon>
        <taxon>Bacillus</taxon>
    </lineage>
</organism>
<evidence type="ECO:0000256" key="3">
    <source>
        <dbReference type="ARBA" id="ARBA00022475"/>
    </source>
</evidence>
<keyword evidence="4 7" id="KW-0812">Transmembrane</keyword>
<dbReference type="InterPro" id="IPR036259">
    <property type="entry name" value="MFS_trans_sf"/>
</dbReference>
<feature type="transmembrane region" description="Helical" evidence="7">
    <location>
        <begin position="45"/>
        <end position="63"/>
    </location>
</feature>
<protein>
    <submittedName>
        <fullName evidence="9">MFS transporter</fullName>
    </submittedName>
</protein>
<dbReference type="Proteomes" id="UP000322139">
    <property type="component" value="Unassembled WGS sequence"/>
</dbReference>
<dbReference type="CDD" id="cd06173">
    <property type="entry name" value="MFS_MefA_like"/>
    <property type="match status" value="1"/>
</dbReference>
<dbReference type="InterPro" id="IPR020846">
    <property type="entry name" value="MFS_dom"/>
</dbReference>
<dbReference type="EMBL" id="VTER01000014">
    <property type="protein sequence ID" value="TYS43160.1"/>
    <property type="molecule type" value="Genomic_DNA"/>
</dbReference>
<dbReference type="Gene3D" id="1.20.1250.20">
    <property type="entry name" value="MFS general substrate transporter like domains"/>
    <property type="match status" value="1"/>
</dbReference>
<feature type="transmembrane region" description="Helical" evidence="7">
    <location>
        <begin position="103"/>
        <end position="126"/>
    </location>
</feature>
<name>A0A5D4QY44_9BACI</name>
<evidence type="ECO:0000256" key="1">
    <source>
        <dbReference type="ARBA" id="ARBA00004651"/>
    </source>
</evidence>
<evidence type="ECO:0000259" key="8">
    <source>
        <dbReference type="PROSITE" id="PS50850"/>
    </source>
</evidence>
<evidence type="ECO:0000256" key="4">
    <source>
        <dbReference type="ARBA" id="ARBA00022692"/>
    </source>
</evidence>
<feature type="transmembrane region" description="Helical" evidence="7">
    <location>
        <begin position="345"/>
        <end position="364"/>
    </location>
</feature>
<evidence type="ECO:0000256" key="7">
    <source>
        <dbReference type="SAM" id="Phobius"/>
    </source>
</evidence>
<dbReference type="AlphaFoldDB" id="A0A5D4QY44"/>
<dbReference type="GO" id="GO:0005886">
    <property type="term" value="C:plasma membrane"/>
    <property type="evidence" value="ECO:0007669"/>
    <property type="project" value="UniProtKB-SubCell"/>
</dbReference>
<dbReference type="InterPro" id="IPR011701">
    <property type="entry name" value="MFS"/>
</dbReference>
<sequence>MNRLYRDRRFCFIVAANILSSIGSGITMIAIPWLLASGENGGKVFGYAAIAMTIINFAVTPFFGQLIDRFSRKRILLFGEGAGFIIIAAFSAAGYFGLDYETVHLIILYGAGSLYYTLFYPAIFAFNQEIFDPSHYRRLNGAMEIQGQLSSVAAGALAAAIISSVPLERLLLIDALTYLGAFGLFWLIPYTSGENSVKQQGKIKAVGGLLFLKESPVLFVFLFASMMPFIGVMVTNYLFPVYIADILQADASVYGTQSMIYGIGAAFAGLAVPAIASRWGNEKSMILTIGAYTAAISVIVFIKDVPVFLSLAIVLAFGNAGTRVARNALMMERVPNHLIGRTDSLFRSMGLLIRTVLLVVFTGLSGAPSIAFSFYILSFLLIFSFAAAVIAGKLLQEGQPGKTIGEAKENTA</sequence>
<feature type="transmembrane region" description="Helical" evidence="7">
    <location>
        <begin position="147"/>
        <end position="165"/>
    </location>
</feature>
<dbReference type="RefSeq" id="WP_148976708.1">
    <property type="nucleotide sequence ID" value="NZ_JBNIKU010000011.1"/>
</dbReference>
<dbReference type="SUPFAM" id="SSF103473">
    <property type="entry name" value="MFS general substrate transporter"/>
    <property type="match status" value="1"/>
</dbReference>
<feature type="transmembrane region" description="Helical" evidence="7">
    <location>
        <begin position="370"/>
        <end position="392"/>
    </location>
</feature>
<accession>A0A5D4QY44</accession>
<dbReference type="Pfam" id="PF07690">
    <property type="entry name" value="MFS_1"/>
    <property type="match status" value="1"/>
</dbReference>
<comment type="caution">
    <text evidence="9">The sequence shown here is derived from an EMBL/GenBank/DDBJ whole genome shotgun (WGS) entry which is preliminary data.</text>
</comment>
<keyword evidence="5 7" id="KW-1133">Transmembrane helix</keyword>
<feature type="transmembrane region" description="Helical" evidence="7">
    <location>
        <begin position="75"/>
        <end position="97"/>
    </location>
</feature>
<keyword evidence="2" id="KW-0813">Transport</keyword>
<evidence type="ECO:0000256" key="6">
    <source>
        <dbReference type="ARBA" id="ARBA00023136"/>
    </source>
</evidence>
<keyword evidence="6 7" id="KW-0472">Membrane</keyword>
<dbReference type="PANTHER" id="PTHR23513">
    <property type="entry name" value="INTEGRAL MEMBRANE EFFLUX PROTEIN-RELATED"/>
    <property type="match status" value="1"/>
</dbReference>
<feature type="transmembrane region" description="Helical" evidence="7">
    <location>
        <begin position="12"/>
        <end position="33"/>
    </location>
</feature>
<feature type="transmembrane region" description="Helical" evidence="7">
    <location>
        <begin position="171"/>
        <end position="190"/>
    </location>
</feature>
<gene>
    <name evidence="9" type="ORF">FZD51_22000</name>
</gene>
<feature type="domain" description="Major facilitator superfamily (MFS) profile" evidence="8">
    <location>
        <begin position="217"/>
        <end position="412"/>
    </location>
</feature>
<dbReference type="GO" id="GO:0022857">
    <property type="term" value="F:transmembrane transporter activity"/>
    <property type="evidence" value="ECO:0007669"/>
    <property type="project" value="InterPro"/>
</dbReference>
<dbReference type="PANTHER" id="PTHR23513:SF6">
    <property type="entry name" value="MAJOR FACILITATOR SUPERFAMILY ASSOCIATED DOMAIN-CONTAINING PROTEIN"/>
    <property type="match status" value="1"/>
</dbReference>
<proteinExistence type="predicted"/>
<feature type="transmembrane region" description="Helical" evidence="7">
    <location>
        <begin position="284"/>
        <end position="302"/>
    </location>
</feature>